<dbReference type="AlphaFoldDB" id="A0A511J629"/>
<dbReference type="Proteomes" id="UP000321720">
    <property type="component" value="Unassembled WGS sequence"/>
</dbReference>
<dbReference type="EMBL" id="BJWG01000001">
    <property type="protein sequence ID" value="GEL93462.1"/>
    <property type="molecule type" value="Genomic_DNA"/>
</dbReference>
<evidence type="ECO:0000256" key="1">
    <source>
        <dbReference type="SAM" id="Phobius"/>
    </source>
</evidence>
<keyword evidence="1" id="KW-1133">Transmembrane helix</keyword>
<accession>A0A511J629</accession>
<feature type="transmembrane region" description="Helical" evidence="1">
    <location>
        <begin position="35"/>
        <end position="55"/>
    </location>
</feature>
<feature type="transmembrane region" description="Helical" evidence="1">
    <location>
        <begin position="61"/>
        <end position="77"/>
    </location>
</feature>
<keyword evidence="1" id="KW-0472">Membrane</keyword>
<sequence>MMSDNTLAHRAQNATVTEAAHLPPSAPPTNHGRTVAAWTTTWVVVLGGLIAAGGMVAAQAWIFWVGIGVALLGLVVGKTLQVLGHGQGGAATAARAARTGGH</sequence>
<keyword evidence="3" id="KW-1185">Reference proteome</keyword>
<proteinExistence type="predicted"/>
<evidence type="ECO:0000313" key="3">
    <source>
        <dbReference type="Proteomes" id="UP000321720"/>
    </source>
</evidence>
<evidence type="ECO:0000313" key="2">
    <source>
        <dbReference type="EMBL" id="GEL93462.1"/>
    </source>
</evidence>
<dbReference type="NCBIfam" id="NF041681">
    <property type="entry name" value="HGxxPAAW"/>
    <property type="match status" value="1"/>
</dbReference>
<keyword evidence="1" id="KW-0812">Transmembrane</keyword>
<name>A0A511J629_9CELL</name>
<comment type="caution">
    <text evidence="2">The sequence shown here is derived from an EMBL/GenBank/DDBJ whole genome shotgun (WGS) entry which is preliminary data.</text>
</comment>
<reference evidence="2 3" key="1">
    <citation type="submission" date="2019-07" db="EMBL/GenBank/DDBJ databases">
        <title>Whole genome shotgun sequence of Cellulomonas composti NBRC 100758.</title>
        <authorList>
            <person name="Hosoyama A."/>
            <person name="Uohara A."/>
            <person name="Ohji S."/>
            <person name="Ichikawa N."/>
        </authorList>
    </citation>
    <scope>NUCLEOTIDE SEQUENCE [LARGE SCALE GENOMIC DNA]</scope>
    <source>
        <strain evidence="2 3">NBRC 100758</strain>
    </source>
</reference>
<protein>
    <submittedName>
        <fullName evidence="2">Uncharacterized protein</fullName>
    </submittedName>
</protein>
<gene>
    <name evidence="2" type="ORF">CCO02nite_01200</name>
</gene>
<organism evidence="2 3">
    <name type="scientific">Cellulomonas composti</name>
    <dbReference type="NCBI Taxonomy" id="266130"/>
    <lineage>
        <taxon>Bacteria</taxon>
        <taxon>Bacillati</taxon>
        <taxon>Actinomycetota</taxon>
        <taxon>Actinomycetes</taxon>
        <taxon>Micrococcales</taxon>
        <taxon>Cellulomonadaceae</taxon>
        <taxon>Cellulomonas</taxon>
    </lineage>
</organism>